<organism evidence="2 3">
    <name type="scientific">Terrimonas rubra</name>
    <dbReference type="NCBI Taxonomy" id="1035890"/>
    <lineage>
        <taxon>Bacteria</taxon>
        <taxon>Pseudomonadati</taxon>
        <taxon>Bacteroidota</taxon>
        <taxon>Chitinophagia</taxon>
        <taxon>Chitinophagales</taxon>
        <taxon>Chitinophagaceae</taxon>
        <taxon>Terrimonas</taxon>
    </lineage>
</organism>
<dbReference type="RefSeq" id="WP_386097496.1">
    <property type="nucleotide sequence ID" value="NZ_JBHUOZ010000002.1"/>
</dbReference>
<dbReference type="CDD" id="cd05483">
    <property type="entry name" value="retropepsin_like_bacteria"/>
    <property type="match status" value="1"/>
</dbReference>
<comment type="caution">
    <text evidence="2">The sequence shown here is derived from an EMBL/GenBank/DDBJ whole genome shotgun (WGS) entry which is preliminary data.</text>
</comment>
<keyword evidence="1" id="KW-0732">Signal</keyword>
<dbReference type="SUPFAM" id="SSF50630">
    <property type="entry name" value="Acid proteases"/>
    <property type="match status" value="1"/>
</dbReference>
<protein>
    <submittedName>
        <fullName evidence="2">Retropepsin-like aspartic protease</fullName>
        <ecNumber evidence="2">3.4.23.-</ecNumber>
    </submittedName>
</protein>
<dbReference type="InterPro" id="IPR034122">
    <property type="entry name" value="Retropepsin-like_bacterial"/>
</dbReference>
<keyword evidence="3" id="KW-1185">Reference proteome</keyword>
<name>A0ABW6A465_9BACT</name>
<dbReference type="GO" id="GO:0016787">
    <property type="term" value="F:hydrolase activity"/>
    <property type="evidence" value="ECO:0007669"/>
    <property type="project" value="UniProtKB-KW"/>
</dbReference>
<sequence length="411" mass="44909">MQKKIFRHILFLSFFLGPAMIQAQPAGLKQSLLELNRAFALQTDSILKPYLAPDFSVATYTGEYARQTLAAILKNYRLDSLTYLEAKQQAAGWMVKVKVHGGKTNHSTIHLDQSFRLLHIGLADQLYGMNRDTAAKKLAVIPFEVHNGSIIVTVTINKSKRPLRLLFDTGADGMMLGKSLADTIGLSVSYKNNASVAGGSIDIDVSENNNVHFNGFTLDGQSIAIFDRLGEGIDGILGNTVAQRYITAVNYAKKEITLYSFGQFTPPHNAHVVPVEANSGNIKINAVLSIHKEKPLKASFIFDTGAGYELIVFRPFVLKHKLLVDNFRVDSNGSTMSLGVNSPVFFGKAALLEIPPSIRLPLLTVALMGSAGGTAGPSHIDGSLGVKFISRYNFTINLMDKYIAFSKRDTK</sequence>
<keyword evidence="2" id="KW-0378">Hydrolase</keyword>
<reference evidence="3" key="1">
    <citation type="journal article" date="2019" name="Int. J. Syst. Evol. Microbiol.">
        <title>The Global Catalogue of Microorganisms (GCM) 10K type strain sequencing project: providing services to taxonomists for standard genome sequencing and annotation.</title>
        <authorList>
            <consortium name="The Broad Institute Genomics Platform"/>
            <consortium name="The Broad Institute Genome Sequencing Center for Infectious Disease"/>
            <person name="Wu L."/>
            <person name="Ma J."/>
        </authorList>
    </citation>
    <scope>NUCLEOTIDE SEQUENCE [LARGE SCALE GENOMIC DNA]</scope>
    <source>
        <strain evidence="3">KCTC 23299</strain>
    </source>
</reference>
<dbReference type="EMBL" id="JBHUOZ010000002">
    <property type="protein sequence ID" value="MFD2919854.1"/>
    <property type="molecule type" value="Genomic_DNA"/>
</dbReference>
<dbReference type="Pfam" id="PF13650">
    <property type="entry name" value="Asp_protease_2"/>
    <property type="match status" value="1"/>
</dbReference>
<evidence type="ECO:0000313" key="2">
    <source>
        <dbReference type="EMBL" id="MFD2919854.1"/>
    </source>
</evidence>
<gene>
    <name evidence="2" type="ORF">ACFS6H_09065</name>
</gene>
<dbReference type="InterPro" id="IPR021109">
    <property type="entry name" value="Peptidase_aspartic_dom_sf"/>
</dbReference>
<proteinExistence type="predicted"/>
<evidence type="ECO:0000256" key="1">
    <source>
        <dbReference type="SAM" id="SignalP"/>
    </source>
</evidence>
<accession>A0ABW6A465</accession>
<feature type="chain" id="PRO_5047188041" evidence="1">
    <location>
        <begin position="24"/>
        <end position="411"/>
    </location>
</feature>
<evidence type="ECO:0000313" key="3">
    <source>
        <dbReference type="Proteomes" id="UP001597511"/>
    </source>
</evidence>
<dbReference type="EC" id="3.4.23.-" evidence="2"/>
<feature type="signal peptide" evidence="1">
    <location>
        <begin position="1"/>
        <end position="23"/>
    </location>
</feature>
<dbReference type="Gene3D" id="2.40.70.10">
    <property type="entry name" value="Acid Proteases"/>
    <property type="match status" value="1"/>
</dbReference>
<dbReference type="Proteomes" id="UP001597511">
    <property type="component" value="Unassembled WGS sequence"/>
</dbReference>